<dbReference type="EMBL" id="QEAN01000126">
    <property type="protein sequence ID" value="TPX46913.1"/>
    <property type="molecule type" value="Genomic_DNA"/>
</dbReference>
<evidence type="ECO:0000313" key="3">
    <source>
        <dbReference type="Proteomes" id="UP000317494"/>
    </source>
</evidence>
<feature type="region of interest" description="Disordered" evidence="1">
    <location>
        <begin position="1"/>
        <end position="128"/>
    </location>
</feature>
<feature type="non-terminal residue" evidence="2">
    <location>
        <position position="232"/>
    </location>
</feature>
<accession>A0A507D615</accession>
<dbReference type="Proteomes" id="UP000317494">
    <property type="component" value="Unassembled WGS sequence"/>
</dbReference>
<protein>
    <submittedName>
        <fullName evidence="2">Uncharacterized protein</fullName>
    </submittedName>
</protein>
<proteinExistence type="predicted"/>
<keyword evidence="3" id="KW-1185">Reference proteome</keyword>
<gene>
    <name evidence="2" type="ORF">SeMB42_g03542</name>
</gene>
<evidence type="ECO:0000256" key="1">
    <source>
        <dbReference type="SAM" id="MobiDB-lite"/>
    </source>
</evidence>
<name>A0A507D615_9FUNG</name>
<reference evidence="2 3" key="1">
    <citation type="journal article" date="2019" name="Sci. Rep.">
        <title>Comparative genomics of chytrid fungi reveal insights into the obligate biotrophic and pathogenic lifestyle of Synchytrium endobioticum.</title>
        <authorList>
            <person name="van de Vossenberg B.T.L.H."/>
            <person name="Warris S."/>
            <person name="Nguyen H.D.T."/>
            <person name="van Gent-Pelzer M.P.E."/>
            <person name="Joly D.L."/>
            <person name="van de Geest H.C."/>
            <person name="Bonants P.J.M."/>
            <person name="Smith D.S."/>
            <person name="Levesque C.A."/>
            <person name="van der Lee T.A.J."/>
        </authorList>
    </citation>
    <scope>NUCLEOTIDE SEQUENCE [LARGE SCALE GENOMIC DNA]</scope>
    <source>
        <strain evidence="2 3">MB42</strain>
    </source>
</reference>
<feature type="compositionally biased region" description="Low complexity" evidence="1">
    <location>
        <begin position="8"/>
        <end position="26"/>
    </location>
</feature>
<feature type="compositionally biased region" description="Polar residues" evidence="1">
    <location>
        <begin position="94"/>
        <end position="104"/>
    </location>
</feature>
<dbReference type="AlphaFoldDB" id="A0A507D615"/>
<dbReference type="VEuPathDB" id="FungiDB:SeMB42_g03542"/>
<organism evidence="2 3">
    <name type="scientific">Synchytrium endobioticum</name>
    <dbReference type="NCBI Taxonomy" id="286115"/>
    <lineage>
        <taxon>Eukaryota</taxon>
        <taxon>Fungi</taxon>
        <taxon>Fungi incertae sedis</taxon>
        <taxon>Chytridiomycota</taxon>
        <taxon>Chytridiomycota incertae sedis</taxon>
        <taxon>Chytridiomycetes</taxon>
        <taxon>Synchytriales</taxon>
        <taxon>Synchytriaceae</taxon>
        <taxon>Synchytrium</taxon>
    </lineage>
</organism>
<feature type="compositionally biased region" description="Low complexity" evidence="1">
    <location>
        <begin position="105"/>
        <end position="119"/>
    </location>
</feature>
<sequence>MVTDEWPPETQTSTASASTAPTSLPSQVHQQSASATHKKTALGTTEHKMEHDSSTMSATSHAIQTASSSLNAPLGEHPSKSPSKAEPLDHVAPTNPSQTTTLHYSNNIQNSNSNSNSNPNPNPNHAVSTNVVNANATTKGINATTSGQSFNTAAITPSADSATPAQLPTSVWLDSPETLMLKEPSKLTILRKPRKPVHWDNTDVITENWLRLGNPSLHCHFSSLSAEILNPP</sequence>
<feature type="compositionally biased region" description="Polar residues" evidence="1">
    <location>
        <begin position="54"/>
        <end position="71"/>
    </location>
</feature>
<evidence type="ECO:0000313" key="2">
    <source>
        <dbReference type="EMBL" id="TPX46913.1"/>
    </source>
</evidence>
<comment type="caution">
    <text evidence="2">The sequence shown here is derived from an EMBL/GenBank/DDBJ whole genome shotgun (WGS) entry which is preliminary data.</text>
</comment>